<dbReference type="Pfam" id="PF00108">
    <property type="entry name" value="Thiolase_N"/>
    <property type="match status" value="1"/>
</dbReference>
<dbReference type="InterPro" id="IPR020617">
    <property type="entry name" value="Thiolase_C"/>
</dbReference>
<proteinExistence type="inferred from homology"/>
<comment type="similarity">
    <text evidence="1 5">Belongs to the thiolase-like superfamily. Thiolase family.</text>
</comment>
<evidence type="ECO:0000313" key="9">
    <source>
        <dbReference type="Proteomes" id="UP000186895"/>
    </source>
</evidence>
<dbReference type="RefSeq" id="WP_076460132.1">
    <property type="nucleotide sequence ID" value="NZ_FTMN01000001.1"/>
</dbReference>
<dbReference type="GO" id="GO:0003988">
    <property type="term" value="F:acetyl-CoA C-acyltransferase activity"/>
    <property type="evidence" value="ECO:0007669"/>
    <property type="project" value="UniProtKB-ARBA"/>
</dbReference>
<evidence type="ECO:0000256" key="1">
    <source>
        <dbReference type="ARBA" id="ARBA00010982"/>
    </source>
</evidence>
<evidence type="ECO:0000313" key="8">
    <source>
        <dbReference type="EMBL" id="SIP89486.1"/>
    </source>
</evidence>
<dbReference type="CDD" id="cd00751">
    <property type="entry name" value="thiolase"/>
    <property type="match status" value="1"/>
</dbReference>
<dbReference type="InterPro" id="IPR020613">
    <property type="entry name" value="Thiolase_CS"/>
</dbReference>
<feature type="domain" description="Thiolase C-terminal" evidence="7">
    <location>
        <begin position="271"/>
        <end position="391"/>
    </location>
</feature>
<feature type="active site" description="Acyl-thioester intermediate" evidence="4">
    <location>
        <position position="95"/>
    </location>
</feature>
<sequence>MKPVFITDYARTAFSRAHPKKTEVDALAEQPADRLLAELIDYSLERRRVDPMLVDDFNLGCALAVKEQWSFGGRYPLFESRLGDQCASRQIDQQCGSGLAALRFSAWSIASGSADIALAGGYEHMTRVPMGPVLFQDGVLTIPELPTDTGKSYEMSVVMNMGLTAERLATQAGISREQMDTFAVRSHSLAARAQQAGVWADEIMPVQLANEEVFQQDANIRADTRLDVLAALTPVFAEQGQVTAGNSSPLTSGAALATLMSEEALKTHSQEPLARVLGCVDRGVKPELMGAGVVPAVQRLLAQFDLKPEQVDLWEINEAFSVVPLYAIQALNLDPEKVNLHGGALALGHPLGATGIRLAGTLAHSLKREGKKMGVAAACIGGGQGIAVLIESC</sequence>
<name>A0A1N6NBS0_9GAMM</name>
<evidence type="ECO:0000256" key="5">
    <source>
        <dbReference type="RuleBase" id="RU003557"/>
    </source>
</evidence>
<keyword evidence="3 5" id="KW-0012">Acyltransferase</keyword>
<keyword evidence="9" id="KW-1185">Reference proteome</keyword>
<dbReference type="PROSITE" id="PS00737">
    <property type="entry name" value="THIOLASE_2"/>
    <property type="match status" value="1"/>
</dbReference>
<organism evidence="8 9">
    <name type="scientific">Marinobacterium stanieri</name>
    <dbReference type="NCBI Taxonomy" id="49186"/>
    <lineage>
        <taxon>Bacteria</taxon>
        <taxon>Pseudomonadati</taxon>
        <taxon>Pseudomonadota</taxon>
        <taxon>Gammaproteobacteria</taxon>
        <taxon>Oceanospirillales</taxon>
        <taxon>Oceanospirillaceae</taxon>
        <taxon>Marinobacterium</taxon>
    </lineage>
</organism>
<dbReference type="NCBIfam" id="TIGR01930">
    <property type="entry name" value="AcCoA-C-Actrans"/>
    <property type="match status" value="1"/>
</dbReference>
<evidence type="ECO:0000256" key="2">
    <source>
        <dbReference type="ARBA" id="ARBA00022679"/>
    </source>
</evidence>
<feature type="domain" description="Thiolase N-terminal" evidence="6">
    <location>
        <begin position="4"/>
        <end position="263"/>
    </location>
</feature>
<dbReference type="Proteomes" id="UP000186895">
    <property type="component" value="Unassembled WGS sequence"/>
</dbReference>
<dbReference type="Pfam" id="PF02803">
    <property type="entry name" value="Thiolase_C"/>
    <property type="match status" value="1"/>
</dbReference>
<feature type="active site" description="Proton acceptor" evidence="4">
    <location>
        <position position="379"/>
    </location>
</feature>
<dbReference type="AlphaFoldDB" id="A0A1N6NBS0"/>
<dbReference type="PANTHER" id="PTHR18919:SF140">
    <property type="entry name" value="ACETYL-COA C-ACETYLTRANSFERASE (ACETOACETYL-COA THIOLASE) (ACAB-5)"/>
    <property type="match status" value="1"/>
</dbReference>
<gene>
    <name evidence="8" type="ORF">SAMN05421647_101200</name>
</gene>
<dbReference type="InterPro" id="IPR002155">
    <property type="entry name" value="Thiolase"/>
</dbReference>
<reference evidence="8 9" key="1">
    <citation type="submission" date="2017-01" db="EMBL/GenBank/DDBJ databases">
        <authorList>
            <person name="Mah S.A."/>
            <person name="Swanson W.J."/>
            <person name="Moy G.W."/>
            <person name="Vacquier V.D."/>
        </authorList>
    </citation>
    <scope>NUCLEOTIDE SEQUENCE [LARGE SCALE GENOMIC DNA]</scope>
    <source>
        <strain evidence="8 9">DSM 7027</strain>
    </source>
</reference>
<dbReference type="InterPro" id="IPR016039">
    <property type="entry name" value="Thiolase-like"/>
</dbReference>
<evidence type="ECO:0000256" key="3">
    <source>
        <dbReference type="ARBA" id="ARBA00023315"/>
    </source>
</evidence>
<dbReference type="Gene3D" id="3.40.47.10">
    <property type="match status" value="1"/>
</dbReference>
<dbReference type="InterPro" id="IPR020616">
    <property type="entry name" value="Thiolase_N"/>
</dbReference>
<dbReference type="PANTHER" id="PTHR18919">
    <property type="entry name" value="ACETYL-COA C-ACYLTRANSFERASE"/>
    <property type="match status" value="1"/>
</dbReference>
<protein>
    <submittedName>
        <fullName evidence="8">Acetyl-CoA C-acetyltransferase</fullName>
    </submittedName>
</protein>
<keyword evidence="2 5" id="KW-0808">Transferase</keyword>
<feature type="active site" description="Proton acceptor" evidence="4">
    <location>
        <position position="349"/>
    </location>
</feature>
<dbReference type="EMBL" id="FTMN01000001">
    <property type="protein sequence ID" value="SIP89486.1"/>
    <property type="molecule type" value="Genomic_DNA"/>
</dbReference>
<dbReference type="PIRSF" id="PIRSF000429">
    <property type="entry name" value="Ac-CoA_Ac_transf"/>
    <property type="match status" value="1"/>
</dbReference>
<dbReference type="PROSITE" id="PS00099">
    <property type="entry name" value="THIOLASE_3"/>
    <property type="match status" value="1"/>
</dbReference>
<accession>A0A1N6NBS0</accession>
<dbReference type="InterPro" id="IPR020610">
    <property type="entry name" value="Thiolase_AS"/>
</dbReference>
<dbReference type="STRING" id="49186.SAMN05421647_101200"/>
<evidence type="ECO:0000259" key="6">
    <source>
        <dbReference type="Pfam" id="PF00108"/>
    </source>
</evidence>
<dbReference type="SUPFAM" id="SSF53901">
    <property type="entry name" value="Thiolase-like"/>
    <property type="match status" value="2"/>
</dbReference>
<evidence type="ECO:0000259" key="7">
    <source>
        <dbReference type="Pfam" id="PF02803"/>
    </source>
</evidence>
<evidence type="ECO:0000256" key="4">
    <source>
        <dbReference type="PIRSR" id="PIRSR000429-1"/>
    </source>
</evidence>